<name>G9WNF8_9FIRM</name>
<dbReference type="InterPro" id="IPR015943">
    <property type="entry name" value="WD40/YVTN_repeat-like_dom_sf"/>
</dbReference>
<evidence type="ECO:0000313" key="7">
    <source>
        <dbReference type="Proteomes" id="UP000018461"/>
    </source>
</evidence>
<dbReference type="InterPro" id="IPR035897">
    <property type="entry name" value="Toll_tir_struct_dom_sf"/>
</dbReference>
<proteinExistence type="predicted"/>
<feature type="transmembrane region" description="Helical" evidence="4">
    <location>
        <begin position="207"/>
        <end position="230"/>
    </location>
</feature>
<dbReference type="HOGENOM" id="CLU_012668_0_0_9"/>
<dbReference type="SUPFAM" id="SSF52200">
    <property type="entry name" value="Toll/Interleukin receptor TIR domain"/>
    <property type="match status" value="1"/>
</dbReference>
<dbReference type="Proteomes" id="UP000018461">
    <property type="component" value="Unassembled WGS sequence"/>
</dbReference>
<dbReference type="GO" id="GO:0007165">
    <property type="term" value="P:signal transduction"/>
    <property type="evidence" value="ECO:0007669"/>
    <property type="project" value="InterPro"/>
</dbReference>
<dbReference type="AlphaFoldDB" id="G9WNF8"/>
<dbReference type="PATRIC" id="fig|796943.3.peg.1304"/>
<keyword evidence="4" id="KW-0812">Transmembrane</keyword>
<comment type="caution">
    <text evidence="6">The sequence shown here is derived from an EMBL/GenBank/DDBJ whole genome shotgun (WGS) entry which is preliminary data.</text>
</comment>
<keyword evidence="1 3" id="KW-0853">WD repeat</keyword>
<dbReference type="Gene3D" id="3.40.50.10140">
    <property type="entry name" value="Toll/interleukin-1 receptor homology (TIR) domain"/>
    <property type="match status" value="1"/>
</dbReference>
<dbReference type="Pfam" id="PF13676">
    <property type="entry name" value="TIR_2"/>
    <property type="match status" value="1"/>
</dbReference>
<feature type="repeat" description="WD" evidence="3">
    <location>
        <begin position="349"/>
        <end position="390"/>
    </location>
</feature>
<dbReference type="InterPro" id="IPR051350">
    <property type="entry name" value="WD_repeat-ST_regulator"/>
</dbReference>
<dbReference type="SUPFAM" id="SSF82171">
    <property type="entry name" value="DPP6 N-terminal domain-like"/>
    <property type="match status" value="1"/>
</dbReference>
<reference evidence="6" key="1">
    <citation type="submission" date="2011-08" db="EMBL/GenBank/DDBJ databases">
        <authorList>
            <consortium name="The Broad Institute Genome Sequencing Platform"/>
            <person name="Earl A."/>
            <person name="Ward D."/>
            <person name="Feldgarden M."/>
            <person name="Gevers D."/>
            <person name="Sizova M."/>
            <person name="Hazen A."/>
            <person name="Epstein S."/>
            <person name="Young S.K."/>
            <person name="Zeng Q."/>
            <person name="Gargeya S."/>
            <person name="Fitzgerald M."/>
            <person name="Haas B."/>
            <person name="Abouelleil A."/>
            <person name="Alvarado L."/>
            <person name="Arachchi H.M."/>
            <person name="Berlin A."/>
            <person name="Brown A."/>
            <person name="Chapman S.B."/>
            <person name="Chen Z."/>
            <person name="Dunbar C."/>
            <person name="Freedman E."/>
            <person name="Gearin G."/>
            <person name="Gellesch M."/>
            <person name="Goldberg J."/>
            <person name="Griggs A."/>
            <person name="Gujja S."/>
            <person name="Heiman D."/>
            <person name="Howarth C."/>
            <person name="Larson L."/>
            <person name="Lui A."/>
            <person name="MacDonald P.J.P."/>
            <person name="Montmayeur A."/>
            <person name="Murphy C."/>
            <person name="Neiman D."/>
            <person name="Pearson M."/>
            <person name="Priest M."/>
            <person name="Roberts A."/>
            <person name="Saif S."/>
            <person name="Shea T."/>
            <person name="Shenoy N."/>
            <person name="Sisk P."/>
            <person name="Stolte C."/>
            <person name="Sykes S."/>
            <person name="Wortman J."/>
            <person name="Nusbaum C."/>
            <person name="Birren B."/>
        </authorList>
    </citation>
    <scope>NUCLEOTIDE SEQUENCE</scope>
    <source>
        <strain evidence="6">ACB1</strain>
    </source>
</reference>
<evidence type="ECO:0000313" key="6">
    <source>
        <dbReference type="EMBL" id="EHL10695.1"/>
    </source>
</evidence>
<dbReference type="SMART" id="SM00320">
    <property type="entry name" value="WD40"/>
    <property type="match status" value="1"/>
</dbReference>
<dbReference type="InterPro" id="IPR001680">
    <property type="entry name" value="WD40_rpt"/>
</dbReference>
<reference evidence="6" key="2">
    <citation type="submission" date="2013-03" db="EMBL/GenBank/DDBJ databases">
        <title>The Genome Sequence of Oribacterium sp. ACB1.</title>
        <authorList>
            <consortium name="The Broad Institute Genomics Platform"/>
            <consortium name="The Broad Institute Genome Sequencing Center for Infectious Disease"/>
            <person name="Earl A."/>
            <person name="Ward D."/>
            <person name="Feldgarden M."/>
            <person name="Gevers D."/>
            <person name="Sizova M."/>
            <person name="Hazen A."/>
            <person name="Epstein S."/>
            <person name="Walker B."/>
            <person name="Young S."/>
            <person name="Zeng Q."/>
            <person name="Gargeya S."/>
            <person name="Fitzgerald M."/>
            <person name="Haas B."/>
            <person name="Abouelleil A."/>
            <person name="Allen A.W."/>
            <person name="Alvarado L."/>
            <person name="Arachchi H.M."/>
            <person name="Berlin A.M."/>
            <person name="Chapman S.B."/>
            <person name="Gainer-Dewar J."/>
            <person name="Goldberg J."/>
            <person name="Griggs A."/>
            <person name="Gujja S."/>
            <person name="Hansen M."/>
            <person name="Howarth C."/>
            <person name="Imamovic A."/>
            <person name="Ireland A."/>
            <person name="Larimer J."/>
            <person name="McCowan C."/>
            <person name="Murphy C."/>
            <person name="Pearson M."/>
            <person name="Poon T.W."/>
            <person name="Priest M."/>
            <person name="Roberts A."/>
            <person name="Saif S."/>
            <person name="Shea T."/>
            <person name="Sisk P."/>
            <person name="Sykes S."/>
            <person name="Wortman J."/>
            <person name="Nusbaum C."/>
            <person name="Birren B."/>
        </authorList>
    </citation>
    <scope>NUCLEOTIDE SEQUENCE [LARGE SCALE GENOMIC DNA]</scope>
    <source>
        <strain evidence="6">ACB1</strain>
    </source>
</reference>
<accession>G9WNF8</accession>
<dbReference type="RefSeq" id="WP_009534749.1">
    <property type="nucleotide sequence ID" value="NZ_KE148312.1"/>
</dbReference>
<dbReference type="PANTHER" id="PTHR22838:SF0">
    <property type="entry name" value="WD REPEAT-CONTAINING PROTEIN 26"/>
    <property type="match status" value="1"/>
</dbReference>
<protein>
    <recommendedName>
        <fullName evidence="5">TIR domain-containing protein</fullName>
    </recommendedName>
</protein>
<keyword evidence="2" id="KW-0677">Repeat</keyword>
<evidence type="ECO:0000256" key="4">
    <source>
        <dbReference type="SAM" id="Phobius"/>
    </source>
</evidence>
<dbReference type="InterPro" id="IPR000157">
    <property type="entry name" value="TIR_dom"/>
</dbReference>
<dbReference type="Gene3D" id="2.130.10.10">
    <property type="entry name" value="YVTN repeat-like/Quinoprotein amine dehydrogenase"/>
    <property type="match status" value="1"/>
</dbReference>
<evidence type="ECO:0000256" key="2">
    <source>
        <dbReference type="ARBA" id="ARBA00022737"/>
    </source>
</evidence>
<keyword evidence="4" id="KW-0472">Membrane</keyword>
<evidence type="ECO:0000259" key="5">
    <source>
        <dbReference type="PROSITE" id="PS50104"/>
    </source>
</evidence>
<dbReference type="PANTHER" id="PTHR22838">
    <property type="entry name" value="WD REPEAT PROTEIN 26-RELATED"/>
    <property type="match status" value="1"/>
</dbReference>
<keyword evidence="7" id="KW-1185">Reference proteome</keyword>
<dbReference type="Pfam" id="PF00400">
    <property type="entry name" value="WD40"/>
    <property type="match status" value="1"/>
</dbReference>
<sequence>MEKEYKYDAFISYRHVEPDQSIAKELHRMIESFKPPKELYKTGKKTGFRVFRDREELAAKDLSTSIEEALQESHYLIVLCSKRTPLSEWCEKEVRTFRALHGDERIIPVLIEGEPEESFSAPLKDLKRGADESLQDVLAADIRPEEVLKKDFPGYETLQNENKGKLHELTKQALKLLKTEKYRILAAMLSCSFGDLKQRDKERRGRLILTISSLSGAIFLLFGIFMANAYQKAEQARQEAVQSNARILMKTSKDIAKEGDYLKSVLVAQEAMKSIGKNMKSYESLSGEESSILNDAIYHGGASTLTSISTGNKLTYIALSNNDKYIAYGLDNNMAAIADVENGEVVREFSGHSQQVKLLVFSNDDKLLVSASFDGSVIIHDVETGEEKARLEIPGVPMLTRFSEDGTQFFYVSFTSNTADFYVFDTTNWKEISKFTVAESVRFADIKKDGSEVLIALSENNDHQLTRRSMKDGSILEVIEREVKVDAMQAEYSVPYKTASYSADGESMLLFTDWDVRKISLSDKSLLFKKDINFSSTAVRPFIESPNGEKLVVQSYSKLFILDGKSGEIQDEVYFENLDMKYFNYNYETNTIIAFGENGKYSIWKDKVVVEDGLNYGGVAPSELKYLKDGSKLIANSHESRTIKIIDTKSRISAEPVYARVIANSNDSSKMILFDGRDFFDFCGQWKNE</sequence>
<dbReference type="PROSITE" id="PS50294">
    <property type="entry name" value="WD_REPEATS_REGION"/>
    <property type="match status" value="1"/>
</dbReference>
<feature type="domain" description="TIR" evidence="5">
    <location>
        <begin position="5"/>
        <end position="146"/>
    </location>
</feature>
<evidence type="ECO:0000256" key="3">
    <source>
        <dbReference type="PROSITE-ProRule" id="PRU00221"/>
    </source>
</evidence>
<gene>
    <name evidence="6" type="ORF">HMPREF9625_00891</name>
</gene>
<evidence type="ECO:0000256" key="1">
    <source>
        <dbReference type="ARBA" id="ARBA00022574"/>
    </source>
</evidence>
<organism evidence="6 7">
    <name type="scientific">Oribacterium parvum ACB1</name>
    <dbReference type="NCBI Taxonomy" id="796943"/>
    <lineage>
        <taxon>Bacteria</taxon>
        <taxon>Bacillati</taxon>
        <taxon>Bacillota</taxon>
        <taxon>Clostridia</taxon>
        <taxon>Lachnospirales</taxon>
        <taxon>Lachnospiraceae</taxon>
        <taxon>Oribacterium</taxon>
    </lineage>
</organism>
<dbReference type="PROSITE" id="PS50082">
    <property type="entry name" value="WD_REPEATS_2"/>
    <property type="match status" value="1"/>
</dbReference>
<dbReference type="PROSITE" id="PS50104">
    <property type="entry name" value="TIR"/>
    <property type="match status" value="1"/>
</dbReference>
<dbReference type="STRING" id="796943.HMPREF9625_00891"/>
<dbReference type="EMBL" id="AFZC02000003">
    <property type="protein sequence ID" value="EHL10695.1"/>
    <property type="molecule type" value="Genomic_DNA"/>
</dbReference>
<dbReference type="SMART" id="SM00255">
    <property type="entry name" value="TIR"/>
    <property type="match status" value="1"/>
</dbReference>
<keyword evidence="4" id="KW-1133">Transmembrane helix</keyword>